<sequence>MLWSSATAPFFLAVSLLGPSASMALPPSQGKLSPRWSMPLPLGQAGGDWGAAPRRDSPGSSNGASPMNGAGNGGGRHTGSVFNMPGPSNRPLLAGARVAQPAAARRQFPGGQAIQAVQQQPPQREQAALAEPPLWRPWETPTRRDAP</sequence>
<keyword evidence="4" id="KW-1185">Reference proteome</keyword>
<dbReference type="Proteomes" id="UP000226431">
    <property type="component" value="Unassembled WGS sequence"/>
</dbReference>
<evidence type="ECO:0000313" key="4">
    <source>
        <dbReference type="Proteomes" id="UP000226431"/>
    </source>
</evidence>
<gene>
    <name evidence="3" type="ORF">CDD80_4244</name>
</gene>
<evidence type="ECO:0000313" key="3">
    <source>
        <dbReference type="EMBL" id="PHH72829.1"/>
    </source>
</evidence>
<protein>
    <submittedName>
        <fullName evidence="3">Uncharacterized protein</fullName>
    </submittedName>
</protein>
<feature type="compositionally biased region" description="Low complexity" evidence="1">
    <location>
        <begin position="94"/>
        <end position="133"/>
    </location>
</feature>
<feature type="compositionally biased region" description="Low complexity" evidence="1">
    <location>
        <begin position="58"/>
        <end position="69"/>
    </location>
</feature>
<keyword evidence="2" id="KW-0732">Signal</keyword>
<evidence type="ECO:0000256" key="1">
    <source>
        <dbReference type="SAM" id="MobiDB-lite"/>
    </source>
</evidence>
<reference evidence="3 4" key="1">
    <citation type="submission" date="2017-06" db="EMBL/GenBank/DDBJ databases">
        <title>Ant-infecting Ophiocordyceps genomes reveal a high diversity of potential behavioral manipulation genes and a possible major role for enterotoxins.</title>
        <authorList>
            <person name="De Bekker C."/>
            <person name="Evans H.C."/>
            <person name="Brachmann A."/>
            <person name="Hughes D.P."/>
        </authorList>
    </citation>
    <scope>NUCLEOTIDE SEQUENCE [LARGE SCALE GENOMIC DNA]</scope>
    <source>
        <strain evidence="3 4">Map16</strain>
    </source>
</reference>
<evidence type="ECO:0000256" key="2">
    <source>
        <dbReference type="SAM" id="SignalP"/>
    </source>
</evidence>
<accession>A0A2C5XHR3</accession>
<dbReference type="EMBL" id="NJES01000390">
    <property type="protein sequence ID" value="PHH72829.1"/>
    <property type="molecule type" value="Genomic_DNA"/>
</dbReference>
<organism evidence="3 4">
    <name type="scientific">Ophiocordyceps camponoti-rufipedis</name>
    <dbReference type="NCBI Taxonomy" id="2004952"/>
    <lineage>
        <taxon>Eukaryota</taxon>
        <taxon>Fungi</taxon>
        <taxon>Dikarya</taxon>
        <taxon>Ascomycota</taxon>
        <taxon>Pezizomycotina</taxon>
        <taxon>Sordariomycetes</taxon>
        <taxon>Hypocreomycetidae</taxon>
        <taxon>Hypocreales</taxon>
        <taxon>Ophiocordycipitaceae</taxon>
        <taxon>Ophiocordyceps</taxon>
    </lineage>
</organism>
<dbReference type="AlphaFoldDB" id="A0A2C5XHR3"/>
<comment type="caution">
    <text evidence="3">The sequence shown here is derived from an EMBL/GenBank/DDBJ whole genome shotgun (WGS) entry which is preliminary data.</text>
</comment>
<feature type="signal peptide" evidence="2">
    <location>
        <begin position="1"/>
        <end position="24"/>
    </location>
</feature>
<proteinExistence type="predicted"/>
<feature type="chain" id="PRO_5012293288" evidence="2">
    <location>
        <begin position="25"/>
        <end position="147"/>
    </location>
</feature>
<feature type="region of interest" description="Disordered" evidence="1">
    <location>
        <begin position="25"/>
        <end position="147"/>
    </location>
</feature>
<name>A0A2C5XHR3_9HYPO</name>